<dbReference type="GO" id="GO:0003729">
    <property type="term" value="F:mRNA binding"/>
    <property type="evidence" value="ECO:0007669"/>
    <property type="project" value="TreeGrafter"/>
</dbReference>
<feature type="domain" description="S1 motif" evidence="6">
    <location>
        <begin position="102"/>
        <end position="129"/>
    </location>
</feature>
<reference evidence="7" key="1">
    <citation type="journal article" date="2014" name="Front. Microbiol.">
        <title>High frequency of phylogenetically diverse reductive dehalogenase-homologous genes in deep subseafloor sedimentary metagenomes.</title>
        <authorList>
            <person name="Kawai M."/>
            <person name="Futagami T."/>
            <person name="Toyoda A."/>
            <person name="Takaki Y."/>
            <person name="Nishi S."/>
            <person name="Hori S."/>
            <person name="Arai W."/>
            <person name="Tsubouchi T."/>
            <person name="Morono Y."/>
            <person name="Uchiyama I."/>
            <person name="Ito T."/>
            <person name="Fujiyama A."/>
            <person name="Inagaki F."/>
            <person name="Takami H."/>
        </authorList>
    </citation>
    <scope>NUCLEOTIDE SEQUENCE</scope>
    <source>
        <strain evidence="7">Expedition CK06-06</strain>
    </source>
</reference>
<dbReference type="InterPro" id="IPR050437">
    <property type="entry name" value="Ribos_protein_bS1-like"/>
</dbReference>
<evidence type="ECO:0000256" key="2">
    <source>
        <dbReference type="ARBA" id="ARBA00022737"/>
    </source>
</evidence>
<dbReference type="AlphaFoldDB" id="X1ARA8"/>
<dbReference type="InterPro" id="IPR003029">
    <property type="entry name" value="S1_domain"/>
</dbReference>
<dbReference type="GO" id="GO:0022627">
    <property type="term" value="C:cytosolic small ribosomal subunit"/>
    <property type="evidence" value="ECO:0007669"/>
    <property type="project" value="TreeGrafter"/>
</dbReference>
<dbReference type="PRINTS" id="PR00681">
    <property type="entry name" value="RIBOSOMALS1"/>
</dbReference>
<dbReference type="SMART" id="SM00316">
    <property type="entry name" value="S1"/>
    <property type="match status" value="2"/>
</dbReference>
<comment type="caution">
    <text evidence="7">The sequence shown here is derived from an EMBL/GenBank/DDBJ whole genome shotgun (WGS) entry which is preliminary data.</text>
</comment>
<dbReference type="EMBL" id="BART01014140">
    <property type="protein sequence ID" value="GAG85324.1"/>
    <property type="molecule type" value="Genomic_DNA"/>
</dbReference>
<dbReference type="GO" id="GO:0003735">
    <property type="term" value="F:structural constituent of ribosome"/>
    <property type="evidence" value="ECO:0007669"/>
    <property type="project" value="TreeGrafter"/>
</dbReference>
<name>X1ARA8_9ZZZZ</name>
<keyword evidence="3" id="KW-0694">RNA-binding</keyword>
<dbReference type="PROSITE" id="PS50126">
    <property type="entry name" value="S1"/>
    <property type="match status" value="2"/>
</dbReference>
<keyword evidence="4" id="KW-0689">Ribosomal protein</keyword>
<dbReference type="InterPro" id="IPR012340">
    <property type="entry name" value="NA-bd_OB-fold"/>
</dbReference>
<dbReference type="SUPFAM" id="SSF50249">
    <property type="entry name" value="Nucleic acid-binding proteins"/>
    <property type="match status" value="2"/>
</dbReference>
<evidence type="ECO:0000256" key="1">
    <source>
        <dbReference type="ARBA" id="ARBA00006767"/>
    </source>
</evidence>
<comment type="similarity">
    <text evidence="1">Belongs to the bacterial ribosomal protein bS1 family.</text>
</comment>
<dbReference type="PANTHER" id="PTHR10724">
    <property type="entry name" value="30S RIBOSOMAL PROTEIN S1"/>
    <property type="match status" value="1"/>
</dbReference>
<evidence type="ECO:0000256" key="4">
    <source>
        <dbReference type="ARBA" id="ARBA00022980"/>
    </source>
</evidence>
<evidence type="ECO:0000256" key="3">
    <source>
        <dbReference type="ARBA" id="ARBA00022884"/>
    </source>
</evidence>
<feature type="domain" description="S1 motif" evidence="6">
    <location>
        <begin position="15"/>
        <end position="85"/>
    </location>
</feature>
<protein>
    <recommendedName>
        <fullName evidence="6">S1 motif domain-containing protein</fullName>
    </recommendedName>
</protein>
<sequence length="170" mass="19447">VPDPWESFESKYEKGKKYKGTVTKITTFGGFIELEEGVEGLLHISELSWTKRINHPKEILKVGDMVEIMILDYDLKKKTVSLGLKQVLPNPWDTIDSRYTVGSRIIANITKITKSGIFIELEEGIEGFLYFITFITEGNLKKECVICLINKEKGTCFCFHHSICRIHNSN</sequence>
<dbReference type="FunFam" id="2.40.50.140:FF:000011">
    <property type="entry name" value="30S ribosomal protein S1"/>
    <property type="match status" value="1"/>
</dbReference>
<organism evidence="7">
    <name type="scientific">marine sediment metagenome</name>
    <dbReference type="NCBI Taxonomy" id="412755"/>
    <lineage>
        <taxon>unclassified sequences</taxon>
        <taxon>metagenomes</taxon>
        <taxon>ecological metagenomes</taxon>
    </lineage>
</organism>
<evidence type="ECO:0000313" key="7">
    <source>
        <dbReference type="EMBL" id="GAG85324.1"/>
    </source>
</evidence>
<gene>
    <name evidence="7" type="ORF">S01H4_28434</name>
</gene>
<dbReference type="GO" id="GO:0006412">
    <property type="term" value="P:translation"/>
    <property type="evidence" value="ECO:0007669"/>
    <property type="project" value="TreeGrafter"/>
</dbReference>
<evidence type="ECO:0000256" key="5">
    <source>
        <dbReference type="ARBA" id="ARBA00023274"/>
    </source>
</evidence>
<dbReference type="InterPro" id="IPR035104">
    <property type="entry name" value="Ribosomal_protein_S1-like"/>
</dbReference>
<dbReference type="PANTHER" id="PTHR10724:SF7">
    <property type="entry name" value="SMALL RIBOSOMAL SUBUNIT PROTEIN BS1C"/>
    <property type="match status" value="1"/>
</dbReference>
<proteinExistence type="inferred from homology"/>
<evidence type="ECO:0000259" key="6">
    <source>
        <dbReference type="PROSITE" id="PS50126"/>
    </source>
</evidence>
<keyword evidence="2" id="KW-0677">Repeat</keyword>
<dbReference type="Gene3D" id="2.40.50.140">
    <property type="entry name" value="Nucleic acid-binding proteins"/>
    <property type="match status" value="2"/>
</dbReference>
<dbReference type="Pfam" id="PF00575">
    <property type="entry name" value="S1"/>
    <property type="match status" value="1"/>
</dbReference>
<keyword evidence="5" id="KW-0687">Ribonucleoprotein</keyword>
<accession>X1ARA8</accession>
<feature type="non-terminal residue" evidence="7">
    <location>
        <position position="1"/>
    </location>
</feature>